<dbReference type="RefSeq" id="WP_039210276.1">
    <property type="nucleotide sequence ID" value="NZ_JSCE01000195.1"/>
</dbReference>
<dbReference type="EMBL" id="JSCE01000195">
    <property type="protein sequence ID" value="KHM51466.1"/>
    <property type="molecule type" value="Genomic_DNA"/>
</dbReference>
<dbReference type="STRING" id="82374.NZ47_10365"/>
<dbReference type="Proteomes" id="UP000030993">
    <property type="component" value="Unassembled WGS sequence"/>
</dbReference>
<dbReference type="AlphaFoldDB" id="A0A0B2JXT6"/>
<name>A0A0B2JXT6_9FIRM</name>
<dbReference type="SUPFAM" id="SSF159800">
    <property type="entry name" value="PrpR receptor domain-like"/>
    <property type="match status" value="1"/>
</dbReference>
<gene>
    <name evidence="1" type="ORF">NZ47_10365</name>
</gene>
<sequence length="88" mass="9857">MDRTVSLLIISPYKQLSEMIKEIVAVRSDITADIYVGNLEEALAITRNLDLSCYDGIVSRGGTALQLKKIPNYQCMILGYLEWMSCVP</sequence>
<accession>A0A0B2JXT6</accession>
<proteinExistence type="predicted"/>
<dbReference type="Gene3D" id="3.40.50.2300">
    <property type="match status" value="1"/>
</dbReference>
<organism evidence="1 2">
    <name type="scientific">Anaerovibrio lipolyticus</name>
    <dbReference type="NCBI Taxonomy" id="82374"/>
    <lineage>
        <taxon>Bacteria</taxon>
        <taxon>Bacillati</taxon>
        <taxon>Bacillota</taxon>
        <taxon>Negativicutes</taxon>
        <taxon>Selenomonadales</taxon>
        <taxon>Selenomonadaceae</taxon>
        <taxon>Anaerovibrio</taxon>
    </lineage>
</organism>
<evidence type="ECO:0000313" key="1">
    <source>
        <dbReference type="EMBL" id="KHM51466.1"/>
    </source>
</evidence>
<keyword evidence="2" id="KW-1185">Reference proteome</keyword>
<evidence type="ECO:0008006" key="3">
    <source>
        <dbReference type="Google" id="ProtNLM"/>
    </source>
</evidence>
<evidence type="ECO:0000313" key="2">
    <source>
        <dbReference type="Proteomes" id="UP000030993"/>
    </source>
</evidence>
<reference evidence="1 2" key="1">
    <citation type="journal article" date="2013" name="PLoS ONE">
        <title>Identification and characterization of three novel lipases belonging to families II and V from Anaerovibrio lipolyticus 5ST.</title>
        <authorList>
            <person name="Prive F."/>
            <person name="Kaderbhai N.N."/>
            <person name="Girdwood S."/>
            <person name="Worgan H.J."/>
            <person name="Pinloche E."/>
            <person name="Scollan N.D."/>
            <person name="Huws S.A."/>
            <person name="Newbold C.J."/>
        </authorList>
    </citation>
    <scope>NUCLEOTIDE SEQUENCE [LARGE SCALE GENOMIC DNA]</scope>
    <source>
        <strain evidence="1 2">5S</strain>
    </source>
</reference>
<protein>
    <recommendedName>
        <fullName evidence="3">Signal transduction response regulator propionate catabolism activator N-terminal domain-containing protein</fullName>
    </recommendedName>
</protein>
<comment type="caution">
    <text evidence="1">The sequence shown here is derived from an EMBL/GenBank/DDBJ whole genome shotgun (WGS) entry which is preliminary data.</text>
</comment>